<dbReference type="RefSeq" id="WP_127120977.1">
    <property type="nucleotide sequence ID" value="NZ_BHXQ01000001.1"/>
</dbReference>
<proteinExistence type="predicted"/>
<name>A0A401U624_9BACT</name>
<keyword evidence="3" id="KW-1185">Reference proteome</keyword>
<dbReference type="InterPro" id="IPR000305">
    <property type="entry name" value="GIY-YIG_endonuc"/>
</dbReference>
<dbReference type="Proteomes" id="UP000288227">
    <property type="component" value="Unassembled WGS sequence"/>
</dbReference>
<dbReference type="AlphaFoldDB" id="A0A401U624"/>
<feature type="domain" description="GIY-YIG" evidence="1">
    <location>
        <begin position="13"/>
        <end position="107"/>
    </location>
</feature>
<organism evidence="2 3">
    <name type="scientific">Chryseotalea sanaruensis</name>
    <dbReference type="NCBI Taxonomy" id="2482724"/>
    <lineage>
        <taxon>Bacteria</taxon>
        <taxon>Pseudomonadati</taxon>
        <taxon>Bacteroidota</taxon>
        <taxon>Cytophagia</taxon>
        <taxon>Cytophagales</taxon>
        <taxon>Chryseotaleaceae</taxon>
        <taxon>Chryseotalea</taxon>
    </lineage>
</organism>
<gene>
    <name evidence="2" type="ORF">SanaruYs_05500</name>
</gene>
<protein>
    <recommendedName>
        <fullName evidence="1">GIY-YIG domain-containing protein</fullName>
    </recommendedName>
</protein>
<evidence type="ECO:0000313" key="3">
    <source>
        <dbReference type="Proteomes" id="UP000288227"/>
    </source>
</evidence>
<evidence type="ECO:0000313" key="2">
    <source>
        <dbReference type="EMBL" id="GCC50335.1"/>
    </source>
</evidence>
<dbReference type="Pfam" id="PF22945">
    <property type="entry name" value="LEM-3_GIY-YIG"/>
    <property type="match status" value="1"/>
</dbReference>
<dbReference type="EMBL" id="BHXQ01000001">
    <property type="protein sequence ID" value="GCC50335.1"/>
    <property type="molecule type" value="Genomic_DNA"/>
</dbReference>
<dbReference type="OrthoDB" id="67448at2"/>
<accession>A0A401U624</accession>
<dbReference type="PROSITE" id="PS50164">
    <property type="entry name" value="GIY_YIG"/>
    <property type="match status" value="1"/>
</dbReference>
<comment type="caution">
    <text evidence="2">The sequence shown here is derived from an EMBL/GenBank/DDBJ whole genome shotgun (WGS) entry which is preliminary data.</text>
</comment>
<sequence length="242" mass="28186">MISEFNKSVVERLKHYVYCLIDPRTYEVFYIGKGYGNRIFQHMNAALNSNLRSDKLEQIRSIKQSGAVPDYYVLRYGLEHDEAIQIESIIIDFSSLFQNSSLNLKNLVKGHNSFLGIMKVSQIVQMYDAKVIEITEPCLIIIVNRLYSVGMTETELYEVVREKWRLNRRKITKVKYVIAAFVGLVREVYQVNKWYDTFDERTQKTRVGFEGIVASPDIRSKYVNGALDKYRSNGTPFLYVNC</sequence>
<reference evidence="2 3" key="1">
    <citation type="submission" date="2018-11" db="EMBL/GenBank/DDBJ databases">
        <title>Chryseotalea sanarue gen. nov., sp., nov., a member of the family Cytophagaceae, isolated from a brackish lake in Hamamatsu Japan.</title>
        <authorList>
            <person name="Maejima Y."/>
            <person name="Iino T."/>
            <person name="Muraguchi Y."/>
            <person name="Fukuda K."/>
            <person name="Ohkuma M."/>
            <person name="Moriuchi R."/>
            <person name="Dohra H."/>
            <person name="Kimbara K."/>
            <person name="Shintani M."/>
        </authorList>
    </citation>
    <scope>NUCLEOTIDE SEQUENCE [LARGE SCALE GENOMIC DNA]</scope>
    <source>
        <strain evidence="2 3">Ys</strain>
    </source>
</reference>
<dbReference type="CDD" id="cd10440">
    <property type="entry name" value="GIY-YIG_COG3680"/>
    <property type="match status" value="1"/>
</dbReference>
<evidence type="ECO:0000259" key="1">
    <source>
        <dbReference type="PROSITE" id="PS50164"/>
    </source>
</evidence>